<feature type="region of interest" description="Disordered" evidence="1">
    <location>
        <begin position="141"/>
        <end position="164"/>
    </location>
</feature>
<keyword evidence="4" id="KW-1185">Reference proteome</keyword>
<feature type="compositionally biased region" description="Polar residues" evidence="1">
    <location>
        <begin position="141"/>
        <end position="150"/>
    </location>
</feature>
<feature type="transmembrane region" description="Helical" evidence="2">
    <location>
        <begin position="46"/>
        <end position="69"/>
    </location>
</feature>
<keyword evidence="2" id="KW-0812">Transmembrane</keyword>
<dbReference type="EMBL" id="JADNRY010000040">
    <property type="protein sequence ID" value="KAF9070428.1"/>
    <property type="molecule type" value="Genomic_DNA"/>
</dbReference>
<organism evidence="3 4">
    <name type="scientific">Rhodocollybia butyracea</name>
    <dbReference type="NCBI Taxonomy" id="206335"/>
    <lineage>
        <taxon>Eukaryota</taxon>
        <taxon>Fungi</taxon>
        <taxon>Dikarya</taxon>
        <taxon>Basidiomycota</taxon>
        <taxon>Agaricomycotina</taxon>
        <taxon>Agaricomycetes</taxon>
        <taxon>Agaricomycetidae</taxon>
        <taxon>Agaricales</taxon>
        <taxon>Marasmiineae</taxon>
        <taxon>Omphalotaceae</taxon>
        <taxon>Rhodocollybia</taxon>
    </lineage>
</organism>
<evidence type="ECO:0000256" key="1">
    <source>
        <dbReference type="SAM" id="MobiDB-lite"/>
    </source>
</evidence>
<sequence>MLAIYYYCLSRRMAYETTTQVTHGTSALLLHLYSLASCFLEDEDAYLQLVLSIMAADGFIFAIVVASYCEPFEIATRYPHDGEVSAQELELYRRWAMPEFLIFVDASEFYLPAIDAAVDLRDFKTAAAREDHDSDVQTLRVNTGHSITTPRRTKRSAEIHIQNS</sequence>
<comment type="caution">
    <text evidence="3">The sequence shown here is derived from an EMBL/GenBank/DDBJ whole genome shotgun (WGS) entry which is preliminary data.</text>
</comment>
<keyword evidence="2" id="KW-0472">Membrane</keyword>
<keyword evidence="2" id="KW-1133">Transmembrane helix</keyword>
<dbReference type="AlphaFoldDB" id="A0A9P5U9W4"/>
<accession>A0A9P5U9W4</accession>
<proteinExistence type="predicted"/>
<reference evidence="3" key="1">
    <citation type="submission" date="2020-11" db="EMBL/GenBank/DDBJ databases">
        <authorList>
            <consortium name="DOE Joint Genome Institute"/>
            <person name="Ahrendt S."/>
            <person name="Riley R."/>
            <person name="Andreopoulos W."/>
            <person name="Labutti K."/>
            <person name="Pangilinan J."/>
            <person name="Ruiz-Duenas F.J."/>
            <person name="Barrasa J.M."/>
            <person name="Sanchez-Garcia M."/>
            <person name="Camarero S."/>
            <person name="Miyauchi S."/>
            <person name="Serrano A."/>
            <person name="Linde D."/>
            <person name="Babiker R."/>
            <person name="Drula E."/>
            <person name="Ayuso-Fernandez I."/>
            <person name="Pacheco R."/>
            <person name="Padilla G."/>
            <person name="Ferreira P."/>
            <person name="Barriuso J."/>
            <person name="Kellner H."/>
            <person name="Castanera R."/>
            <person name="Alfaro M."/>
            <person name="Ramirez L."/>
            <person name="Pisabarro A.G."/>
            <person name="Kuo A."/>
            <person name="Tritt A."/>
            <person name="Lipzen A."/>
            <person name="He G."/>
            <person name="Yan M."/>
            <person name="Ng V."/>
            <person name="Cullen D."/>
            <person name="Martin F."/>
            <person name="Rosso M.-N."/>
            <person name="Henrissat B."/>
            <person name="Hibbett D."/>
            <person name="Martinez A.T."/>
            <person name="Grigoriev I.V."/>
        </authorList>
    </citation>
    <scope>NUCLEOTIDE SEQUENCE</scope>
    <source>
        <strain evidence="3">AH 40177</strain>
    </source>
</reference>
<dbReference type="Proteomes" id="UP000772434">
    <property type="component" value="Unassembled WGS sequence"/>
</dbReference>
<evidence type="ECO:0000313" key="4">
    <source>
        <dbReference type="Proteomes" id="UP000772434"/>
    </source>
</evidence>
<feature type="transmembrane region" description="Helical" evidence="2">
    <location>
        <begin position="21"/>
        <end position="40"/>
    </location>
</feature>
<gene>
    <name evidence="3" type="ORF">BDP27DRAFT_1323660</name>
</gene>
<evidence type="ECO:0000313" key="3">
    <source>
        <dbReference type="EMBL" id="KAF9070428.1"/>
    </source>
</evidence>
<name>A0A9P5U9W4_9AGAR</name>
<protein>
    <submittedName>
        <fullName evidence="3">Uncharacterized protein</fullName>
    </submittedName>
</protein>
<evidence type="ECO:0000256" key="2">
    <source>
        <dbReference type="SAM" id="Phobius"/>
    </source>
</evidence>